<feature type="compositionally biased region" description="Basic and acidic residues" evidence="1">
    <location>
        <begin position="108"/>
        <end position="120"/>
    </location>
</feature>
<dbReference type="HOGENOM" id="CLU_2052061_0_0_1"/>
<dbReference type="Proteomes" id="UP000000304">
    <property type="component" value="Chromosome 3R"/>
</dbReference>
<name>B4QXM2_DROSI</name>
<accession>B4QXM2</accession>
<gene>
    <name evidence="2" type="primary">Dsim\GD19573</name>
    <name evidence="2" type="ORF">Dsim_GD19573</name>
</gene>
<feature type="region of interest" description="Disordered" evidence="1">
    <location>
        <begin position="84"/>
        <end position="120"/>
    </location>
</feature>
<keyword evidence="3" id="KW-1185">Reference proteome</keyword>
<dbReference type="EMBL" id="CM000364">
    <property type="protein sequence ID" value="EDX11808.1"/>
    <property type="molecule type" value="Genomic_DNA"/>
</dbReference>
<evidence type="ECO:0000256" key="1">
    <source>
        <dbReference type="SAM" id="MobiDB-lite"/>
    </source>
</evidence>
<evidence type="ECO:0000313" key="3">
    <source>
        <dbReference type="Proteomes" id="UP000000304"/>
    </source>
</evidence>
<feature type="compositionally biased region" description="Basic and acidic residues" evidence="1">
    <location>
        <begin position="85"/>
        <end position="99"/>
    </location>
</feature>
<organism evidence="2 3">
    <name type="scientific">Drosophila simulans</name>
    <name type="common">Fruit fly</name>
    <dbReference type="NCBI Taxonomy" id="7240"/>
    <lineage>
        <taxon>Eukaryota</taxon>
        <taxon>Metazoa</taxon>
        <taxon>Ecdysozoa</taxon>
        <taxon>Arthropoda</taxon>
        <taxon>Hexapoda</taxon>
        <taxon>Insecta</taxon>
        <taxon>Pterygota</taxon>
        <taxon>Neoptera</taxon>
        <taxon>Endopterygota</taxon>
        <taxon>Diptera</taxon>
        <taxon>Brachycera</taxon>
        <taxon>Muscomorpha</taxon>
        <taxon>Ephydroidea</taxon>
        <taxon>Drosophilidae</taxon>
        <taxon>Drosophila</taxon>
        <taxon>Sophophora</taxon>
    </lineage>
</organism>
<protein>
    <submittedName>
        <fullName evidence="2">GD19573</fullName>
    </submittedName>
</protein>
<dbReference type="AlphaFoldDB" id="B4QXM2"/>
<evidence type="ECO:0000313" key="2">
    <source>
        <dbReference type="EMBL" id="EDX11808.1"/>
    </source>
</evidence>
<sequence length="120" mass="13629">MEWHLSIRTELNCCRLWQPNPVTSEAACHLSRSTRHFVQNPGSWFWLPDSWSADGTGLETQPSHPIRVSPVGATGKSLIAHLRLRAADADERQDDGAEKDQEEQQEQAEEHAKQKDSLMR</sequence>
<reference evidence="2 3" key="1">
    <citation type="journal article" date="2007" name="Nature">
        <title>Evolution of genes and genomes on the Drosophila phylogeny.</title>
        <authorList>
            <consortium name="Drosophila 12 Genomes Consortium"/>
            <person name="Clark A.G."/>
            <person name="Eisen M.B."/>
            <person name="Smith D.R."/>
            <person name="Bergman C.M."/>
            <person name="Oliver B."/>
            <person name="Markow T.A."/>
            <person name="Kaufman T.C."/>
            <person name="Kellis M."/>
            <person name="Gelbart W."/>
            <person name="Iyer V.N."/>
            <person name="Pollard D.A."/>
            <person name="Sackton T.B."/>
            <person name="Larracuente A.M."/>
            <person name="Singh N.D."/>
            <person name="Abad J.P."/>
            <person name="Abt D.N."/>
            <person name="Adryan B."/>
            <person name="Aguade M."/>
            <person name="Akashi H."/>
            <person name="Anderson W.W."/>
            <person name="Aquadro C.F."/>
            <person name="Ardell D.H."/>
            <person name="Arguello R."/>
            <person name="Artieri C.G."/>
            <person name="Barbash D.A."/>
            <person name="Barker D."/>
            <person name="Barsanti P."/>
            <person name="Batterham P."/>
            <person name="Batzoglou S."/>
            <person name="Begun D."/>
            <person name="Bhutkar A."/>
            <person name="Blanco E."/>
            <person name="Bosak S.A."/>
            <person name="Bradley R.K."/>
            <person name="Brand A.D."/>
            <person name="Brent M.R."/>
            <person name="Brooks A.N."/>
            <person name="Brown R.H."/>
            <person name="Butlin R.K."/>
            <person name="Caggese C."/>
            <person name="Calvi B.R."/>
            <person name="Bernardo de Carvalho A."/>
            <person name="Caspi A."/>
            <person name="Castrezana S."/>
            <person name="Celniker S.E."/>
            <person name="Chang J.L."/>
            <person name="Chapple C."/>
            <person name="Chatterji S."/>
            <person name="Chinwalla A."/>
            <person name="Civetta A."/>
            <person name="Clifton S.W."/>
            <person name="Comeron J.M."/>
            <person name="Costello J.C."/>
            <person name="Coyne J.A."/>
            <person name="Daub J."/>
            <person name="David R.G."/>
            <person name="Delcher A.L."/>
            <person name="Delehaunty K."/>
            <person name="Do C.B."/>
            <person name="Ebling H."/>
            <person name="Edwards K."/>
            <person name="Eickbush T."/>
            <person name="Evans J.D."/>
            <person name="Filipski A."/>
            <person name="Findeiss S."/>
            <person name="Freyhult E."/>
            <person name="Fulton L."/>
            <person name="Fulton R."/>
            <person name="Garcia A.C."/>
            <person name="Gardiner A."/>
            <person name="Garfield D.A."/>
            <person name="Garvin B.E."/>
            <person name="Gibson G."/>
            <person name="Gilbert D."/>
            <person name="Gnerre S."/>
            <person name="Godfrey J."/>
            <person name="Good R."/>
            <person name="Gotea V."/>
            <person name="Gravely B."/>
            <person name="Greenberg A.J."/>
            <person name="Griffiths-Jones S."/>
            <person name="Gross S."/>
            <person name="Guigo R."/>
            <person name="Gustafson E.A."/>
            <person name="Haerty W."/>
            <person name="Hahn M.W."/>
            <person name="Halligan D.L."/>
            <person name="Halpern A.L."/>
            <person name="Halter G.M."/>
            <person name="Han M.V."/>
            <person name="Heger A."/>
            <person name="Hillier L."/>
            <person name="Hinrichs A.S."/>
            <person name="Holmes I."/>
            <person name="Hoskins R.A."/>
            <person name="Hubisz M.J."/>
            <person name="Hultmark D."/>
            <person name="Huntley M.A."/>
            <person name="Jaffe D.B."/>
            <person name="Jagadeeshan S."/>
            <person name="Jeck W.R."/>
            <person name="Johnson J."/>
            <person name="Jones C.D."/>
            <person name="Jordan W.C."/>
            <person name="Karpen G.H."/>
            <person name="Kataoka E."/>
            <person name="Keightley P.D."/>
            <person name="Kheradpour P."/>
            <person name="Kirkness E.F."/>
            <person name="Koerich L.B."/>
            <person name="Kristiansen K."/>
            <person name="Kudrna D."/>
            <person name="Kulathinal R.J."/>
            <person name="Kumar S."/>
            <person name="Kwok R."/>
            <person name="Lander E."/>
            <person name="Langley C.H."/>
            <person name="Lapoint R."/>
            <person name="Lazzaro B.P."/>
            <person name="Lee S.J."/>
            <person name="Levesque L."/>
            <person name="Li R."/>
            <person name="Lin C.F."/>
            <person name="Lin M.F."/>
            <person name="Lindblad-Toh K."/>
            <person name="Llopart A."/>
            <person name="Long M."/>
            <person name="Low L."/>
            <person name="Lozovsky E."/>
            <person name="Lu J."/>
            <person name="Luo M."/>
            <person name="Machado C.A."/>
            <person name="Makalowski W."/>
            <person name="Marzo M."/>
            <person name="Matsuda M."/>
            <person name="Matzkin L."/>
            <person name="McAllister B."/>
            <person name="McBride C.S."/>
            <person name="McKernan B."/>
            <person name="McKernan K."/>
            <person name="Mendez-Lago M."/>
            <person name="Minx P."/>
            <person name="Mollenhauer M.U."/>
            <person name="Montooth K."/>
            <person name="Mount S.M."/>
            <person name="Mu X."/>
            <person name="Myers E."/>
            <person name="Negre B."/>
            <person name="Newfeld S."/>
            <person name="Nielsen R."/>
            <person name="Noor M.A."/>
            <person name="O'Grady P."/>
            <person name="Pachter L."/>
            <person name="Papaceit M."/>
            <person name="Parisi M.J."/>
            <person name="Parisi M."/>
            <person name="Parts L."/>
            <person name="Pedersen J.S."/>
            <person name="Pesole G."/>
            <person name="Phillippy A.M."/>
            <person name="Ponting C.P."/>
            <person name="Pop M."/>
            <person name="Porcelli D."/>
            <person name="Powell J.R."/>
            <person name="Prohaska S."/>
            <person name="Pruitt K."/>
            <person name="Puig M."/>
            <person name="Quesneville H."/>
            <person name="Ram K.R."/>
            <person name="Rand D."/>
            <person name="Rasmussen M.D."/>
            <person name="Reed L.K."/>
            <person name="Reenan R."/>
            <person name="Reily A."/>
            <person name="Remington K.A."/>
            <person name="Rieger T.T."/>
            <person name="Ritchie M.G."/>
            <person name="Robin C."/>
            <person name="Rogers Y.H."/>
            <person name="Rohde C."/>
            <person name="Rozas J."/>
            <person name="Rubenfield M.J."/>
            <person name="Ruiz A."/>
            <person name="Russo S."/>
            <person name="Salzberg S.L."/>
            <person name="Sanchez-Gracia A."/>
            <person name="Saranga D.J."/>
            <person name="Sato H."/>
            <person name="Schaeffer S.W."/>
            <person name="Schatz M.C."/>
            <person name="Schlenke T."/>
            <person name="Schwartz R."/>
            <person name="Segarra C."/>
            <person name="Singh R.S."/>
            <person name="Sirot L."/>
            <person name="Sirota M."/>
            <person name="Sisneros N.B."/>
            <person name="Smith C.D."/>
            <person name="Smith T.F."/>
            <person name="Spieth J."/>
            <person name="Stage D.E."/>
            <person name="Stark A."/>
            <person name="Stephan W."/>
            <person name="Strausberg R.L."/>
            <person name="Strempel S."/>
            <person name="Sturgill D."/>
            <person name="Sutton G."/>
            <person name="Sutton G.G."/>
            <person name="Tao W."/>
            <person name="Teichmann S."/>
            <person name="Tobari Y.N."/>
            <person name="Tomimura Y."/>
            <person name="Tsolas J.M."/>
            <person name="Valente V.L."/>
            <person name="Venter E."/>
            <person name="Venter J.C."/>
            <person name="Vicario S."/>
            <person name="Vieira F.G."/>
            <person name="Vilella A.J."/>
            <person name="Villasante A."/>
            <person name="Walenz B."/>
            <person name="Wang J."/>
            <person name="Wasserman M."/>
            <person name="Watts T."/>
            <person name="Wilson D."/>
            <person name="Wilson R.K."/>
            <person name="Wing R.A."/>
            <person name="Wolfner M.F."/>
            <person name="Wong A."/>
            <person name="Wong G.K."/>
            <person name="Wu C.I."/>
            <person name="Wu G."/>
            <person name="Yamamoto D."/>
            <person name="Yang H.P."/>
            <person name="Yang S.P."/>
            <person name="Yorke J.A."/>
            <person name="Yoshida K."/>
            <person name="Zdobnov E."/>
            <person name="Zhang P."/>
            <person name="Zhang Y."/>
            <person name="Zimin A.V."/>
            <person name="Baldwin J."/>
            <person name="Abdouelleil A."/>
            <person name="Abdulkadir J."/>
            <person name="Abebe A."/>
            <person name="Abera B."/>
            <person name="Abreu J."/>
            <person name="Acer S.C."/>
            <person name="Aftuck L."/>
            <person name="Alexander A."/>
            <person name="An P."/>
            <person name="Anderson E."/>
            <person name="Anderson S."/>
            <person name="Arachi H."/>
            <person name="Azer M."/>
            <person name="Bachantsang P."/>
            <person name="Barry A."/>
            <person name="Bayul T."/>
            <person name="Berlin A."/>
            <person name="Bessette D."/>
            <person name="Bloom T."/>
            <person name="Blye J."/>
            <person name="Boguslavskiy L."/>
            <person name="Bonnet C."/>
            <person name="Boukhgalter B."/>
            <person name="Bourzgui I."/>
            <person name="Brown A."/>
            <person name="Cahill P."/>
            <person name="Channer S."/>
            <person name="Cheshatsang Y."/>
            <person name="Chuda L."/>
            <person name="Citroen M."/>
            <person name="Collymore A."/>
            <person name="Cooke P."/>
            <person name="Costello M."/>
            <person name="D'Aco K."/>
            <person name="Daza R."/>
            <person name="De Haan G."/>
            <person name="DeGray S."/>
            <person name="DeMaso C."/>
            <person name="Dhargay N."/>
            <person name="Dooley K."/>
            <person name="Dooley E."/>
            <person name="Doricent M."/>
            <person name="Dorje P."/>
            <person name="Dorjee K."/>
            <person name="Dupes A."/>
            <person name="Elong R."/>
            <person name="Falk J."/>
            <person name="Farina A."/>
            <person name="Faro S."/>
            <person name="Ferguson D."/>
            <person name="Fisher S."/>
            <person name="Foley C.D."/>
            <person name="Franke A."/>
            <person name="Friedrich D."/>
            <person name="Gadbois L."/>
            <person name="Gearin G."/>
            <person name="Gearin C.R."/>
            <person name="Giannoukos G."/>
            <person name="Goode T."/>
            <person name="Graham J."/>
            <person name="Grandbois E."/>
            <person name="Grewal S."/>
            <person name="Gyaltsen K."/>
            <person name="Hafez N."/>
            <person name="Hagos B."/>
            <person name="Hall J."/>
            <person name="Henson C."/>
            <person name="Hollinger A."/>
            <person name="Honan T."/>
            <person name="Huard M.D."/>
            <person name="Hughes L."/>
            <person name="Hurhula B."/>
            <person name="Husby M.E."/>
            <person name="Kamat A."/>
            <person name="Kanga B."/>
            <person name="Kashin S."/>
            <person name="Khazanovich D."/>
            <person name="Kisner P."/>
            <person name="Lance K."/>
            <person name="Lara M."/>
            <person name="Lee W."/>
            <person name="Lennon N."/>
            <person name="Letendre F."/>
            <person name="LeVine R."/>
            <person name="Lipovsky A."/>
            <person name="Liu X."/>
            <person name="Liu J."/>
            <person name="Liu S."/>
            <person name="Lokyitsang T."/>
            <person name="Lokyitsang Y."/>
            <person name="Lubonja R."/>
            <person name="Lui A."/>
            <person name="MacDonald P."/>
            <person name="Magnisalis V."/>
            <person name="Maru K."/>
            <person name="Matthews C."/>
            <person name="McCusker W."/>
            <person name="McDonough S."/>
            <person name="Mehta T."/>
            <person name="Meldrim J."/>
            <person name="Meneus L."/>
            <person name="Mihai O."/>
            <person name="Mihalev A."/>
            <person name="Mihova T."/>
            <person name="Mittelman R."/>
            <person name="Mlenga V."/>
            <person name="Montmayeur A."/>
            <person name="Mulrain L."/>
            <person name="Navidi A."/>
            <person name="Naylor J."/>
            <person name="Negash T."/>
            <person name="Nguyen T."/>
            <person name="Nguyen N."/>
            <person name="Nicol R."/>
            <person name="Norbu C."/>
            <person name="Norbu N."/>
            <person name="Novod N."/>
            <person name="O'Neill B."/>
            <person name="Osman S."/>
            <person name="Markiewicz E."/>
            <person name="Oyono O.L."/>
            <person name="Patti C."/>
            <person name="Phunkhang P."/>
            <person name="Pierre F."/>
            <person name="Priest M."/>
            <person name="Raghuraman S."/>
            <person name="Rege F."/>
            <person name="Reyes R."/>
            <person name="Rise C."/>
            <person name="Rogov P."/>
            <person name="Ross K."/>
            <person name="Ryan E."/>
            <person name="Settipalli S."/>
            <person name="Shea T."/>
            <person name="Sherpa N."/>
            <person name="Shi L."/>
            <person name="Shih D."/>
            <person name="Sparrow T."/>
            <person name="Spaulding J."/>
            <person name="Stalker J."/>
            <person name="Stange-Thomann N."/>
            <person name="Stavropoulos S."/>
            <person name="Stone C."/>
            <person name="Strader C."/>
            <person name="Tesfaye S."/>
            <person name="Thomson T."/>
            <person name="Thoulutsang Y."/>
            <person name="Thoulutsang D."/>
            <person name="Topham K."/>
            <person name="Topping I."/>
            <person name="Tsamla T."/>
            <person name="Vassiliev H."/>
            <person name="Vo A."/>
            <person name="Wangchuk T."/>
            <person name="Wangdi T."/>
            <person name="Weiand M."/>
            <person name="Wilkinson J."/>
            <person name="Wilson A."/>
            <person name="Yadav S."/>
            <person name="Young G."/>
            <person name="Yu Q."/>
            <person name="Zembek L."/>
            <person name="Zhong D."/>
            <person name="Zimmer A."/>
            <person name="Zwirko Z."/>
            <person name="Jaffe D.B."/>
            <person name="Alvarez P."/>
            <person name="Brockman W."/>
            <person name="Butler J."/>
            <person name="Chin C."/>
            <person name="Gnerre S."/>
            <person name="Grabherr M."/>
            <person name="Kleber M."/>
            <person name="Mauceli E."/>
            <person name="MacCallum I."/>
        </authorList>
    </citation>
    <scope>NUCLEOTIDE SEQUENCE [LARGE SCALE GENOMIC DNA]</scope>
    <source>
        <strain evidence="3">white501</strain>
    </source>
</reference>
<proteinExistence type="predicted"/>